<dbReference type="EC" id="6.3.2.2" evidence="3 10"/>
<keyword evidence="4 10" id="KW-0436">Ligase</keyword>
<keyword evidence="7 10" id="KW-0067">ATP-binding</keyword>
<evidence type="ECO:0000313" key="12">
    <source>
        <dbReference type="Proteomes" id="UP000518266"/>
    </source>
</evidence>
<keyword evidence="12" id="KW-1185">Reference proteome</keyword>
<evidence type="ECO:0000256" key="7">
    <source>
        <dbReference type="ARBA" id="ARBA00022840"/>
    </source>
</evidence>
<protein>
    <recommendedName>
        <fullName evidence="3 10">Glutamate--cysteine ligase</fullName>
        <ecNumber evidence="3 10">6.3.2.2</ecNumber>
    </recommendedName>
    <alternativeName>
        <fullName evidence="9 10">Gamma-ECS</fullName>
    </alternativeName>
    <alternativeName>
        <fullName evidence="8 10">Gamma-glutamylcysteine synthetase</fullName>
    </alternativeName>
</protein>
<dbReference type="UniPathway" id="UPA00142">
    <property type="reaction ID" value="UER00209"/>
</dbReference>
<evidence type="ECO:0000256" key="10">
    <source>
        <dbReference type="RuleBase" id="RU367135"/>
    </source>
</evidence>
<name>A0A7J5XZ56_DISMA</name>
<comment type="similarity">
    <text evidence="2 10">Belongs to the glutamate--cysteine ligase type 3 family.</text>
</comment>
<dbReference type="PANTHER" id="PTHR11164">
    <property type="entry name" value="GLUTAMATE CYSTEINE LIGASE"/>
    <property type="match status" value="1"/>
</dbReference>
<dbReference type="EMBL" id="JAAKFY010000019">
    <property type="protein sequence ID" value="KAF3842171.1"/>
    <property type="molecule type" value="Genomic_DNA"/>
</dbReference>
<dbReference type="SUPFAM" id="SSF55931">
    <property type="entry name" value="Glutamine synthetase/guanido kinase"/>
    <property type="match status" value="1"/>
</dbReference>
<sequence>MIEGTPGQPYGGTMSEFNTVEGNMGKRRREASSVLNQNETLCTITSFPRLGCPGFTKPEYQPTPVEKGVSKSLFFPDEAICRHPRFSALTRNIRHRRGEKVAINVPIFKDKCTPSPFVEEFPEDDGEAARAALPDHIYMDAMGFGMGNCCLQVLTNSHMALSAASPFYRGFVSDNDCRWGVISASVDDRTREERGLVPLKNNKYRIFKSRYDSIDSYLSSCGEKYNDIDLTIDEEIQKQLLDAGIDKLLAQHIAHLFIRDPIYVLQEKIHLDDENESDHFESLQSTNWQTMRFKPPPPNSDIGWRVEFRPMEVQLTDFENAAYVVFVVLLTRVILSYKLDFLIPLSKVDENMKVAQKRNSVQEGMFYFRKDIFKGELMTMAKWMREFVAKHPQYKQDSVLTDKINYDLFQKCDKIAKGEEQCPELIGNPVNRFK</sequence>
<proteinExistence type="inferred from homology"/>
<dbReference type="FunFam" id="1.10.8.960:FF:000001">
    <property type="entry name" value="Glutamate--cysteine ligase catalytic subunit"/>
    <property type="match status" value="1"/>
</dbReference>
<evidence type="ECO:0000256" key="9">
    <source>
        <dbReference type="ARBA" id="ARBA00032122"/>
    </source>
</evidence>
<evidence type="ECO:0000256" key="8">
    <source>
        <dbReference type="ARBA" id="ARBA00030585"/>
    </source>
</evidence>
<evidence type="ECO:0000256" key="3">
    <source>
        <dbReference type="ARBA" id="ARBA00012220"/>
    </source>
</evidence>
<dbReference type="GO" id="GO:0006750">
    <property type="term" value="P:glutathione biosynthetic process"/>
    <property type="evidence" value="ECO:0007669"/>
    <property type="project" value="UniProtKB-UniRule"/>
</dbReference>
<dbReference type="OrthoDB" id="7939818at2759"/>
<gene>
    <name evidence="11" type="ORF">F7725_024122</name>
</gene>
<keyword evidence="5 10" id="KW-0317">Glutathione biosynthesis</keyword>
<accession>A0A7J5XZ56</accession>
<dbReference type="InterPro" id="IPR014746">
    <property type="entry name" value="Gln_synth/guanido_kin_cat_dom"/>
</dbReference>
<comment type="pathway">
    <text evidence="1 10">Sulfur metabolism; glutathione biosynthesis; glutathione from L-cysteine and L-glutamate: step 1/2.</text>
</comment>
<dbReference type="GO" id="GO:0004357">
    <property type="term" value="F:glutamate-cysteine ligase activity"/>
    <property type="evidence" value="ECO:0007669"/>
    <property type="project" value="UniProtKB-UniRule"/>
</dbReference>
<evidence type="ECO:0000256" key="1">
    <source>
        <dbReference type="ARBA" id="ARBA00005006"/>
    </source>
</evidence>
<dbReference type="GO" id="GO:0005524">
    <property type="term" value="F:ATP binding"/>
    <property type="evidence" value="ECO:0007669"/>
    <property type="project" value="UniProtKB-UniRule"/>
</dbReference>
<comment type="catalytic activity">
    <reaction evidence="10">
        <text>L-cysteine + L-glutamate + ATP = gamma-L-glutamyl-L-cysteine + ADP + phosphate + H(+)</text>
        <dbReference type="Rhea" id="RHEA:13285"/>
        <dbReference type="ChEBI" id="CHEBI:15378"/>
        <dbReference type="ChEBI" id="CHEBI:29985"/>
        <dbReference type="ChEBI" id="CHEBI:30616"/>
        <dbReference type="ChEBI" id="CHEBI:35235"/>
        <dbReference type="ChEBI" id="CHEBI:43474"/>
        <dbReference type="ChEBI" id="CHEBI:58173"/>
        <dbReference type="ChEBI" id="CHEBI:456216"/>
        <dbReference type="EC" id="6.3.2.2"/>
    </reaction>
</comment>
<evidence type="ECO:0000256" key="5">
    <source>
        <dbReference type="ARBA" id="ARBA00022684"/>
    </source>
</evidence>
<dbReference type="GO" id="GO:0017109">
    <property type="term" value="C:glutamate-cysteine ligase complex"/>
    <property type="evidence" value="ECO:0007669"/>
    <property type="project" value="TreeGrafter"/>
</dbReference>
<keyword evidence="6 10" id="KW-0547">Nucleotide-binding</keyword>
<organism evidence="11 12">
    <name type="scientific">Dissostichus mawsoni</name>
    <name type="common">Antarctic cod</name>
    <dbReference type="NCBI Taxonomy" id="36200"/>
    <lineage>
        <taxon>Eukaryota</taxon>
        <taxon>Metazoa</taxon>
        <taxon>Chordata</taxon>
        <taxon>Craniata</taxon>
        <taxon>Vertebrata</taxon>
        <taxon>Euteleostomi</taxon>
        <taxon>Actinopterygii</taxon>
        <taxon>Neopterygii</taxon>
        <taxon>Teleostei</taxon>
        <taxon>Neoteleostei</taxon>
        <taxon>Acanthomorphata</taxon>
        <taxon>Eupercaria</taxon>
        <taxon>Perciformes</taxon>
        <taxon>Notothenioidei</taxon>
        <taxon>Nototheniidae</taxon>
        <taxon>Dissostichus</taxon>
    </lineage>
</organism>
<dbReference type="Gene3D" id="1.10.8.960">
    <property type="match status" value="1"/>
</dbReference>
<dbReference type="FunFam" id="3.30.590.50:FF:000003">
    <property type="entry name" value="Glutamate--cysteine ligase catalytic subunit"/>
    <property type="match status" value="1"/>
</dbReference>
<dbReference type="Pfam" id="PF03074">
    <property type="entry name" value="GCS"/>
    <property type="match status" value="2"/>
</dbReference>
<dbReference type="InterPro" id="IPR004308">
    <property type="entry name" value="GCS"/>
</dbReference>
<dbReference type="Proteomes" id="UP000518266">
    <property type="component" value="Unassembled WGS sequence"/>
</dbReference>
<dbReference type="PANTHER" id="PTHR11164:SF0">
    <property type="entry name" value="GLUTAMATE--CYSTEINE LIGASE CATALYTIC SUBUNIT"/>
    <property type="match status" value="1"/>
</dbReference>
<comment type="caution">
    <text evidence="11">The sequence shown here is derived from an EMBL/GenBank/DDBJ whole genome shotgun (WGS) entry which is preliminary data.</text>
</comment>
<dbReference type="AlphaFoldDB" id="A0A7J5XZ56"/>
<dbReference type="Gene3D" id="3.30.590.50">
    <property type="match status" value="2"/>
</dbReference>
<evidence type="ECO:0000256" key="6">
    <source>
        <dbReference type="ARBA" id="ARBA00022741"/>
    </source>
</evidence>
<evidence type="ECO:0000256" key="2">
    <source>
        <dbReference type="ARBA" id="ARBA00008100"/>
    </source>
</evidence>
<reference evidence="11 12" key="1">
    <citation type="submission" date="2020-03" db="EMBL/GenBank/DDBJ databases">
        <title>Dissostichus mawsoni Genome sequencing and assembly.</title>
        <authorList>
            <person name="Park H."/>
        </authorList>
    </citation>
    <scope>NUCLEOTIDE SEQUENCE [LARGE SCALE GENOMIC DNA]</scope>
    <source>
        <strain evidence="11">DM0001</strain>
        <tissue evidence="11">Muscle</tissue>
    </source>
</reference>
<evidence type="ECO:0000256" key="4">
    <source>
        <dbReference type="ARBA" id="ARBA00022598"/>
    </source>
</evidence>
<evidence type="ECO:0000313" key="11">
    <source>
        <dbReference type="EMBL" id="KAF3842171.1"/>
    </source>
</evidence>